<dbReference type="OrthoDB" id="427480at2759"/>
<proteinExistence type="inferred from homology"/>
<dbReference type="Proteomes" id="UP000728032">
    <property type="component" value="Unassembled WGS sequence"/>
</dbReference>
<dbReference type="CDD" id="cd13969">
    <property type="entry name" value="ADCK1-like"/>
    <property type="match status" value="1"/>
</dbReference>
<dbReference type="Gene3D" id="1.10.510.10">
    <property type="entry name" value="Transferase(Phosphotransferase) domain 1"/>
    <property type="match status" value="1"/>
</dbReference>
<evidence type="ECO:0000313" key="5">
    <source>
        <dbReference type="Proteomes" id="UP000728032"/>
    </source>
</evidence>
<dbReference type="InterPro" id="IPR004827">
    <property type="entry name" value="bZIP"/>
</dbReference>
<dbReference type="InterPro" id="IPR004147">
    <property type="entry name" value="ABC1_dom"/>
</dbReference>
<dbReference type="PANTHER" id="PTHR43173">
    <property type="entry name" value="ABC1 FAMILY PROTEIN"/>
    <property type="match status" value="1"/>
</dbReference>
<dbReference type="InterPro" id="IPR011009">
    <property type="entry name" value="Kinase-like_dom_sf"/>
</dbReference>
<dbReference type="GO" id="GO:0005743">
    <property type="term" value="C:mitochondrial inner membrane"/>
    <property type="evidence" value="ECO:0007669"/>
    <property type="project" value="TreeGrafter"/>
</dbReference>
<dbReference type="Pfam" id="PF03109">
    <property type="entry name" value="ABC1"/>
    <property type="match status" value="1"/>
</dbReference>
<accession>A0A7R9QN57</accession>
<feature type="region of interest" description="Disordered" evidence="2">
    <location>
        <begin position="496"/>
        <end position="518"/>
    </location>
</feature>
<dbReference type="GO" id="GO:0055088">
    <property type="term" value="P:lipid homeostasis"/>
    <property type="evidence" value="ECO:0007669"/>
    <property type="project" value="TreeGrafter"/>
</dbReference>
<evidence type="ECO:0000259" key="3">
    <source>
        <dbReference type="PROSITE" id="PS00036"/>
    </source>
</evidence>
<name>A0A7R9QN57_9ACAR</name>
<protein>
    <recommendedName>
        <fullName evidence="3">BZIP domain-containing protein</fullName>
    </recommendedName>
</protein>
<dbReference type="EMBL" id="CAJPVJ010005275">
    <property type="protein sequence ID" value="CAG2169391.1"/>
    <property type="molecule type" value="Genomic_DNA"/>
</dbReference>
<reference evidence="4" key="1">
    <citation type="submission" date="2020-11" db="EMBL/GenBank/DDBJ databases">
        <authorList>
            <person name="Tran Van P."/>
        </authorList>
    </citation>
    <scope>NUCLEOTIDE SEQUENCE</scope>
</reference>
<dbReference type="PANTHER" id="PTHR43173:SF19">
    <property type="entry name" value="AARF DOMAIN-CONTAINING PROTEIN KINASE 1"/>
    <property type="match status" value="1"/>
</dbReference>
<sequence length="656" mass="74929">MGRAAVTVSQIAVDYKWSVSGLKDTSADAVERWSAVHQRSADRLLELCCTNGGVFIKVGQHIAALEYLVPHEYVNTLKVLHSRAPRSSLHDIKRVIAEETGKKTEELFSDFVEEPIGAASLAQVHKARLKDGRVVAVKVQHPFVKRHSYVDMKTMDVLVNLVDKIFPEFSFLWLAEETKRNLPLELDFINEGRNAERLARTFANYSWLKIPSIEWSLTSDRLLVMEYVNGCEVTDKKYMTEHGISCREVSHRLGLMYSQMIFLEGNVHCDPHPGNILVNKCPDNSPQIILLDHGLYTQLTEKFRHDYSRMWLAVINADVPQMKIWSEALGVGSLYPLLACIMTAKPWNAIQRGLDKAVDKETKKKESGELRRYASQYLSQISEVLAKVDRQMLLVFKTNDLLRSIDFVLGTAGERRSLITMSRSCVRAVHSEQLRHCDYWWQTLTIHMRRHWIETKLTAYSLYLWLSVLIYNYCNMTSDWFVTHITDIRDMSVTTTTSSTVTSSQETRFSSQTSDDGYQVSSQDIHTLNGIASQEASSASDFIWNLTPSQIDTTAVRDHSDSSPKKRLYIDTDLSGDCDVKPNAQQLEGNANSTDGSDVKGLATTVEKRKRGRKRKIRSAEEMELHLKDKKEKNRLAAQRLRQRKCSEAHRYDKEI</sequence>
<feature type="compositionally biased region" description="Basic residues" evidence="2">
    <location>
        <begin position="608"/>
        <end position="617"/>
    </location>
</feature>
<dbReference type="AlphaFoldDB" id="A0A7R9QN57"/>
<feature type="compositionally biased region" description="Polar residues" evidence="2">
    <location>
        <begin position="505"/>
        <end position="518"/>
    </location>
</feature>
<feature type="compositionally biased region" description="Basic and acidic residues" evidence="2">
    <location>
        <begin position="645"/>
        <end position="656"/>
    </location>
</feature>
<feature type="compositionally biased region" description="Basic and acidic residues" evidence="2">
    <location>
        <begin position="618"/>
        <end position="635"/>
    </location>
</feature>
<dbReference type="InterPro" id="IPR045307">
    <property type="entry name" value="ADCK1_dom"/>
</dbReference>
<keyword evidence="5" id="KW-1185">Reference proteome</keyword>
<evidence type="ECO:0000256" key="2">
    <source>
        <dbReference type="SAM" id="MobiDB-lite"/>
    </source>
</evidence>
<gene>
    <name evidence="4" type="ORF">ONB1V03_LOCUS8869</name>
</gene>
<feature type="domain" description="BZIP" evidence="3">
    <location>
        <begin position="630"/>
        <end position="644"/>
    </location>
</feature>
<dbReference type="InterPro" id="IPR051130">
    <property type="entry name" value="Mito_struct-func_regulator"/>
</dbReference>
<feature type="region of interest" description="Disordered" evidence="2">
    <location>
        <begin position="607"/>
        <end position="656"/>
    </location>
</feature>
<organism evidence="4">
    <name type="scientific">Oppiella nova</name>
    <dbReference type="NCBI Taxonomy" id="334625"/>
    <lineage>
        <taxon>Eukaryota</taxon>
        <taxon>Metazoa</taxon>
        <taxon>Ecdysozoa</taxon>
        <taxon>Arthropoda</taxon>
        <taxon>Chelicerata</taxon>
        <taxon>Arachnida</taxon>
        <taxon>Acari</taxon>
        <taxon>Acariformes</taxon>
        <taxon>Sarcoptiformes</taxon>
        <taxon>Oribatida</taxon>
        <taxon>Brachypylina</taxon>
        <taxon>Oppioidea</taxon>
        <taxon>Oppiidae</taxon>
        <taxon>Oppiella</taxon>
    </lineage>
</organism>
<evidence type="ECO:0000313" key="4">
    <source>
        <dbReference type="EMBL" id="CAD7652204.1"/>
    </source>
</evidence>
<dbReference type="EMBL" id="OC920100">
    <property type="protein sequence ID" value="CAD7652204.1"/>
    <property type="molecule type" value="Genomic_DNA"/>
</dbReference>
<evidence type="ECO:0000256" key="1">
    <source>
        <dbReference type="ARBA" id="ARBA00009670"/>
    </source>
</evidence>
<dbReference type="SUPFAM" id="SSF56112">
    <property type="entry name" value="Protein kinase-like (PK-like)"/>
    <property type="match status" value="1"/>
</dbReference>
<comment type="similarity">
    <text evidence="1">Belongs to the protein kinase superfamily. ADCK protein kinase family.</text>
</comment>
<dbReference type="GO" id="GO:0003700">
    <property type="term" value="F:DNA-binding transcription factor activity"/>
    <property type="evidence" value="ECO:0007669"/>
    <property type="project" value="InterPro"/>
</dbReference>
<dbReference type="GO" id="GO:0007005">
    <property type="term" value="P:mitochondrion organization"/>
    <property type="evidence" value="ECO:0007669"/>
    <property type="project" value="TreeGrafter"/>
</dbReference>
<feature type="non-terminal residue" evidence="4">
    <location>
        <position position="656"/>
    </location>
</feature>
<dbReference type="PROSITE" id="PS00036">
    <property type="entry name" value="BZIP_BASIC"/>
    <property type="match status" value="1"/>
</dbReference>